<dbReference type="Proteomes" id="UP000790787">
    <property type="component" value="Chromosome 10"/>
</dbReference>
<gene>
    <name evidence="2" type="primary">LOC142165415</name>
</gene>
<sequence>MNGIVWIIDFGATDQMTSIRSLLFDIITLLIPYLVSLPNGYKVKVTNVGSLALFSDLILHNVPYIPSFKHNLIYVHKLLSYCDDVVQFTKSACTFQGPSVRKPVVLDRLDNGLYKLFQHVTSLVESVNVNSYSSIACSLHVVSNNVAIDNSSFVHIDTWGPYSTPTHSGSKYILTTIDDYTRATWTHLMGAKSNAFDLLKPFIFMVETQFQTKVQTVRSDNALELGSNSSGSLFFSEKGDHSSNFLDVTFHKHVFPFSKSFVPSSLGIPSSFVPSHFSDDSHSPLSPHVPVSSPQSSLVSTPPSPSSGSPDFIFSPFSSSSSHSDYVCPTLPPSASLLAPSSSESLSFNATTIQLHNPEPYTYSQAAAIPEWDLDEEVFMKVPPGLSIPPSCSSPFPLVCKLLKSLYDLKQASRQWGSRTSLVILPVYVDDIILIGTDLSEISFVKVVCLLALNEKLKVSVGEPLPKPEEYRCLVGKLKLLTHTRPDISFVVQHLNQFLQTPCVPHIYAALHLLSYLKDIFDFGLFFSNSPDLSLMVYFDSDWASCADSKRSVTGFCVFLGDCLVSWKSKKQSMVSLSSVEAEYRSMSKAAAEVTWLSMLLSDFGLPSSSPIPLYCDNQAALHIARNLVFHEQSNHIGWTFISSEKKLVMS</sequence>
<evidence type="ECO:0000313" key="1">
    <source>
        <dbReference type="Proteomes" id="UP000790787"/>
    </source>
</evidence>
<accession>A0AC58S517</accession>
<protein>
    <submittedName>
        <fullName evidence="2">Uncharacterized protein LOC142165415</fullName>
    </submittedName>
</protein>
<reference evidence="1" key="1">
    <citation type="journal article" date="2014" name="Nat. Commun.">
        <title>The tobacco genome sequence and its comparison with those of tomato and potato.</title>
        <authorList>
            <person name="Sierro N."/>
            <person name="Battey J.N."/>
            <person name="Ouadi S."/>
            <person name="Bakaher N."/>
            <person name="Bovet L."/>
            <person name="Willig A."/>
            <person name="Goepfert S."/>
            <person name="Peitsch M.C."/>
            <person name="Ivanov N.V."/>
        </authorList>
    </citation>
    <scope>NUCLEOTIDE SEQUENCE [LARGE SCALE GENOMIC DNA]</scope>
</reference>
<proteinExistence type="predicted"/>
<evidence type="ECO:0000313" key="2">
    <source>
        <dbReference type="RefSeq" id="XP_075080077.1"/>
    </source>
</evidence>
<reference evidence="2" key="2">
    <citation type="submission" date="2025-08" db="UniProtKB">
        <authorList>
            <consortium name="RefSeq"/>
        </authorList>
    </citation>
    <scope>IDENTIFICATION</scope>
    <source>
        <tissue evidence="2">Leaf</tissue>
    </source>
</reference>
<keyword evidence="1" id="KW-1185">Reference proteome</keyword>
<organism evidence="1 2">
    <name type="scientific">Nicotiana tabacum</name>
    <name type="common">Common tobacco</name>
    <dbReference type="NCBI Taxonomy" id="4097"/>
    <lineage>
        <taxon>Eukaryota</taxon>
        <taxon>Viridiplantae</taxon>
        <taxon>Streptophyta</taxon>
        <taxon>Embryophyta</taxon>
        <taxon>Tracheophyta</taxon>
        <taxon>Spermatophyta</taxon>
        <taxon>Magnoliopsida</taxon>
        <taxon>eudicotyledons</taxon>
        <taxon>Gunneridae</taxon>
        <taxon>Pentapetalae</taxon>
        <taxon>asterids</taxon>
        <taxon>lamiids</taxon>
        <taxon>Solanales</taxon>
        <taxon>Solanaceae</taxon>
        <taxon>Nicotianoideae</taxon>
        <taxon>Nicotianeae</taxon>
        <taxon>Nicotiana</taxon>
    </lineage>
</organism>
<name>A0AC58S517_TOBAC</name>
<dbReference type="RefSeq" id="XP_075080077.1">
    <property type="nucleotide sequence ID" value="XM_075223976.1"/>
</dbReference>